<keyword evidence="3" id="KW-1185">Reference proteome</keyword>
<dbReference type="KEGG" id="ddu:GF1_22010"/>
<feature type="domain" description="PilZ" evidence="1">
    <location>
        <begin position="5"/>
        <end position="128"/>
    </location>
</feature>
<reference evidence="2" key="1">
    <citation type="submission" date="2020-12" db="EMBL/GenBank/DDBJ databases">
        <title>Desulfobium dissulfuricans gen. nov., sp. nov., a novel mesophilic, sulfate-reducing bacterium isolated from a deep-sea hydrothermal vent.</title>
        <authorList>
            <person name="Hashimoto Y."/>
            <person name="Tame A."/>
            <person name="Sawayama S."/>
            <person name="Miyazaki J."/>
            <person name="Takai K."/>
            <person name="Nakagawa S."/>
        </authorList>
    </citation>
    <scope>NUCLEOTIDE SEQUENCE</scope>
    <source>
        <strain evidence="2">GF1</strain>
    </source>
</reference>
<dbReference type="Proteomes" id="UP001063350">
    <property type="component" value="Chromosome"/>
</dbReference>
<sequence>MNTDLRRSKRDSVYLPISVSAQDGISGGQLAGPFSGRIIDISLHGACLLMTQVMRGSYHVFHTTRENDSSLLLLHIDIPPEIIDLALPARPVWLDIFRQDQIRAFKMGVEFLTSPDGEQMKRLQRIMQQYRRDSDMW</sequence>
<dbReference type="AlphaFoldDB" id="A0A915U2X4"/>
<dbReference type="SUPFAM" id="SSF141371">
    <property type="entry name" value="PilZ domain-like"/>
    <property type="match status" value="1"/>
</dbReference>
<dbReference type="InterPro" id="IPR009875">
    <property type="entry name" value="PilZ_domain"/>
</dbReference>
<dbReference type="EMBL" id="AP024233">
    <property type="protein sequence ID" value="BCO09825.1"/>
    <property type="molecule type" value="Genomic_DNA"/>
</dbReference>
<evidence type="ECO:0000313" key="3">
    <source>
        <dbReference type="Proteomes" id="UP001063350"/>
    </source>
</evidence>
<organism evidence="2 3">
    <name type="scientific">Desulfolithobacter dissulfuricans</name>
    <dbReference type="NCBI Taxonomy" id="2795293"/>
    <lineage>
        <taxon>Bacteria</taxon>
        <taxon>Pseudomonadati</taxon>
        <taxon>Thermodesulfobacteriota</taxon>
        <taxon>Desulfobulbia</taxon>
        <taxon>Desulfobulbales</taxon>
        <taxon>Desulfobulbaceae</taxon>
        <taxon>Desulfolithobacter</taxon>
    </lineage>
</organism>
<gene>
    <name evidence="2" type="ORF">GF1_22010</name>
</gene>
<protein>
    <recommendedName>
        <fullName evidence="1">PilZ domain-containing protein</fullName>
    </recommendedName>
</protein>
<dbReference type="Pfam" id="PF07238">
    <property type="entry name" value="PilZ"/>
    <property type="match status" value="1"/>
</dbReference>
<accession>A0A915U2X4</accession>
<dbReference type="GO" id="GO:0035438">
    <property type="term" value="F:cyclic-di-GMP binding"/>
    <property type="evidence" value="ECO:0007669"/>
    <property type="project" value="InterPro"/>
</dbReference>
<name>A0A915U2X4_9BACT</name>
<evidence type="ECO:0000259" key="1">
    <source>
        <dbReference type="Pfam" id="PF07238"/>
    </source>
</evidence>
<evidence type="ECO:0000313" key="2">
    <source>
        <dbReference type="EMBL" id="BCO09825.1"/>
    </source>
</evidence>
<dbReference type="RefSeq" id="WP_267926569.1">
    <property type="nucleotide sequence ID" value="NZ_AP024233.1"/>
</dbReference>
<proteinExistence type="predicted"/>